<evidence type="ECO:0000313" key="4">
    <source>
        <dbReference type="Proteomes" id="UP000664344"/>
    </source>
</evidence>
<dbReference type="RefSeq" id="WP_206557714.1">
    <property type="nucleotide sequence ID" value="NZ_JAFKDB010000016.1"/>
</dbReference>
<dbReference type="InterPro" id="IPR000891">
    <property type="entry name" value="PYR_CT"/>
</dbReference>
<evidence type="ECO:0000259" key="2">
    <source>
        <dbReference type="PROSITE" id="PS50991"/>
    </source>
</evidence>
<dbReference type="Pfam" id="PF00682">
    <property type="entry name" value="HMGL-like"/>
    <property type="match status" value="1"/>
</dbReference>
<keyword evidence="1" id="KW-0464">Manganese</keyword>
<feature type="domain" description="Pyruvate carboxyltransferase" evidence="2">
    <location>
        <begin position="6"/>
        <end position="262"/>
    </location>
</feature>
<dbReference type="PANTHER" id="PTHR10277:SF9">
    <property type="entry name" value="2-ISOPROPYLMALATE SYNTHASE 1, CHLOROPLASTIC-RELATED"/>
    <property type="match status" value="1"/>
</dbReference>
<comment type="caution">
    <text evidence="3">The sequence shown here is derived from an EMBL/GenBank/DDBJ whole genome shotgun (WGS) entry which is preliminary data.</text>
</comment>
<dbReference type="Proteomes" id="UP000664344">
    <property type="component" value="Unassembled WGS sequence"/>
</dbReference>
<sequence length="537" mass="58668">MKPAKITLVDCTLRDGGYYNNWDFDAALIGRYLTAMSAVGVDVVEMGLRSLRRSGFKGACAYTTDEFLASLQLPAGLSVGVMVNASELVGAGTVSGALASLFPASSDSSPVDLVRIACHVHELEETLEASVWLRGRGYRVGFNLMQVADLEQAEIEALAKACAGYPVDVLYFADSLGSMEPQKTCEIVSWLRRHWQGEVGIHTHDNLRMALQNTLSAMDAGVTWVDATVTGMGRGPGNARTEELAIEVASAREATISIVPLMQVIKTDFRPMQERYGWGTNPYYYLAGRYGIHPTYIQEMLSDSRYSEEDVLAVIEHLRINGGKKFSFDALDTARHFFSESKCGTWKPSDVLQGREVLLLGTGPGVHRHRGAIECFIRRTKPVVIALNTQAEVDSTLIDFRVACHPVRLLADQQAHAHLPQPLITPWSALSGDLKASLVRKKVLDFGLQVEAGTFDFGERSCTLPTSLVVAYALAIAASGDATRVLLAGFDGYSADDPRTREMKDLLAQYQATTGARELLAVTPTRHELPTQSIYAM</sequence>
<proteinExistence type="predicted"/>
<accession>A0ABS3BFH1</accession>
<organism evidence="3 4">
    <name type="scientific">Marinobacter daepoensis</name>
    <dbReference type="NCBI Taxonomy" id="262077"/>
    <lineage>
        <taxon>Bacteria</taxon>
        <taxon>Pseudomonadati</taxon>
        <taxon>Pseudomonadota</taxon>
        <taxon>Gammaproteobacteria</taxon>
        <taxon>Pseudomonadales</taxon>
        <taxon>Marinobacteraceae</taxon>
        <taxon>Marinobacter</taxon>
    </lineage>
</organism>
<keyword evidence="4" id="KW-1185">Reference proteome</keyword>
<reference evidence="3 4" key="1">
    <citation type="submission" date="2021-02" db="EMBL/GenBank/DDBJ databases">
        <title>PHA producing bacteria isolated from coastal sediment in Guangdong, Shenzhen.</title>
        <authorList>
            <person name="Zheng W."/>
            <person name="Yu S."/>
            <person name="Huang Y."/>
        </authorList>
    </citation>
    <scope>NUCLEOTIDE SEQUENCE [LARGE SCALE GENOMIC DNA]</scope>
    <source>
        <strain evidence="3 4">TN21-5</strain>
    </source>
</reference>
<evidence type="ECO:0000256" key="1">
    <source>
        <dbReference type="ARBA" id="ARBA00023211"/>
    </source>
</evidence>
<dbReference type="Gene3D" id="3.20.20.70">
    <property type="entry name" value="Aldolase class I"/>
    <property type="match status" value="1"/>
</dbReference>
<protein>
    <submittedName>
        <fullName evidence="3">Aldolase catalytic domain-containing protein</fullName>
    </submittedName>
</protein>
<dbReference type="EMBL" id="JAFKDB010000016">
    <property type="protein sequence ID" value="MBN7770580.1"/>
    <property type="molecule type" value="Genomic_DNA"/>
</dbReference>
<dbReference type="InterPro" id="IPR050073">
    <property type="entry name" value="2-IPM_HCS-like"/>
</dbReference>
<dbReference type="PANTHER" id="PTHR10277">
    <property type="entry name" value="HOMOCITRATE SYNTHASE-RELATED"/>
    <property type="match status" value="1"/>
</dbReference>
<dbReference type="CDD" id="cd07944">
    <property type="entry name" value="DRE_TIM_HOA_like"/>
    <property type="match status" value="1"/>
</dbReference>
<dbReference type="PROSITE" id="PS50991">
    <property type="entry name" value="PYR_CT"/>
    <property type="match status" value="1"/>
</dbReference>
<name>A0ABS3BFH1_9GAMM</name>
<dbReference type="SUPFAM" id="SSF51569">
    <property type="entry name" value="Aldolase"/>
    <property type="match status" value="1"/>
</dbReference>
<evidence type="ECO:0000313" key="3">
    <source>
        <dbReference type="EMBL" id="MBN7770580.1"/>
    </source>
</evidence>
<gene>
    <name evidence="3" type="ORF">JYP53_11775</name>
</gene>
<dbReference type="InterPro" id="IPR013785">
    <property type="entry name" value="Aldolase_TIM"/>
</dbReference>